<keyword evidence="1" id="KW-0472">Membrane</keyword>
<reference evidence="2 3" key="1">
    <citation type="submission" date="2020-02" db="EMBL/GenBank/DDBJ databases">
        <authorList>
            <person name="Gao J."/>
            <person name="Sun J."/>
        </authorList>
    </citation>
    <scope>NUCLEOTIDE SEQUENCE [LARGE SCALE GENOMIC DNA]</scope>
    <source>
        <strain evidence="2 3">7124</strain>
    </source>
</reference>
<organism evidence="2 3">
    <name type="scientific">Paenibacillus apii</name>
    <dbReference type="NCBI Taxonomy" id="1850370"/>
    <lineage>
        <taxon>Bacteria</taxon>
        <taxon>Bacillati</taxon>
        <taxon>Bacillota</taxon>
        <taxon>Bacilli</taxon>
        <taxon>Bacillales</taxon>
        <taxon>Paenibacillaceae</taxon>
        <taxon>Paenibacillus</taxon>
    </lineage>
</organism>
<comment type="caution">
    <text evidence="2">The sequence shown here is derived from an EMBL/GenBank/DDBJ whole genome shotgun (WGS) entry which is preliminary data.</text>
</comment>
<protein>
    <submittedName>
        <fullName evidence="2">Uncharacterized protein</fullName>
    </submittedName>
</protein>
<evidence type="ECO:0000313" key="2">
    <source>
        <dbReference type="EMBL" id="NGM83467.1"/>
    </source>
</evidence>
<dbReference type="AlphaFoldDB" id="A0A6M1PIT3"/>
<keyword evidence="1" id="KW-1133">Transmembrane helix</keyword>
<dbReference type="RefSeq" id="WP_165098945.1">
    <property type="nucleotide sequence ID" value="NZ_JAAKGU010000005.1"/>
</dbReference>
<evidence type="ECO:0000256" key="1">
    <source>
        <dbReference type="SAM" id="Phobius"/>
    </source>
</evidence>
<keyword evidence="3" id="KW-1185">Reference proteome</keyword>
<proteinExistence type="predicted"/>
<sequence>MSEKRKLLLPISIGLNMLLIAVIAWGYIKMNFVNEQILHREVQQNLVELEGVIANQSEDNWSTPNLVTTELGDVLNGIWLGITTGEKLGTLSSSDKEILNHLYNKLNQYPKDELYRFSDLTEEDKEIFEELRENLRNAGLGMNIQVSGNMKYFINQADKLEKSIKALYK</sequence>
<feature type="transmembrane region" description="Helical" evidence="1">
    <location>
        <begin position="7"/>
        <end position="28"/>
    </location>
</feature>
<dbReference type="EMBL" id="JAAKGU010000005">
    <property type="protein sequence ID" value="NGM83467.1"/>
    <property type="molecule type" value="Genomic_DNA"/>
</dbReference>
<dbReference type="Proteomes" id="UP000480151">
    <property type="component" value="Unassembled WGS sequence"/>
</dbReference>
<evidence type="ECO:0000313" key="3">
    <source>
        <dbReference type="Proteomes" id="UP000480151"/>
    </source>
</evidence>
<accession>A0A6M1PIT3</accession>
<gene>
    <name evidence="2" type="ORF">G5B47_13670</name>
</gene>
<name>A0A6M1PIT3_9BACL</name>
<keyword evidence="1" id="KW-0812">Transmembrane</keyword>